<evidence type="ECO:0000313" key="3">
    <source>
        <dbReference type="Proteomes" id="UP001237642"/>
    </source>
</evidence>
<reference evidence="2" key="1">
    <citation type="submission" date="2023-02" db="EMBL/GenBank/DDBJ databases">
        <title>Genome of toxic invasive species Heracleum sosnowskyi carries increased number of genes despite the absence of recent whole-genome duplications.</title>
        <authorList>
            <person name="Schelkunov M."/>
            <person name="Shtratnikova V."/>
            <person name="Makarenko M."/>
            <person name="Klepikova A."/>
            <person name="Omelchenko D."/>
            <person name="Novikova G."/>
            <person name="Obukhova E."/>
            <person name="Bogdanov V."/>
            <person name="Penin A."/>
            <person name="Logacheva M."/>
        </authorList>
    </citation>
    <scope>NUCLEOTIDE SEQUENCE</scope>
    <source>
        <strain evidence="2">Hsosn_3</strain>
        <tissue evidence="2">Leaf</tissue>
    </source>
</reference>
<dbReference type="AlphaFoldDB" id="A0AAD8H3W8"/>
<dbReference type="Proteomes" id="UP001237642">
    <property type="component" value="Unassembled WGS sequence"/>
</dbReference>
<dbReference type="Pfam" id="PF01486">
    <property type="entry name" value="K-box"/>
    <property type="match status" value="1"/>
</dbReference>
<dbReference type="GO" id="GO:0005634">
    <property type="term" value="C:nucleus"/>
    <property type="evidence" value="ECO:0007669"/>
    <property type="project" value="InterPro"/>
</dbReference>
<sequence length="218" mass="24778">MDRQRKKQQIDELDSLVRLKQAEADMFDLKASEARRESERIHRIIAGNLFEFACSSMEQTLARYNKCVESSENSAVEHEVPKKDVQEVEHLKQEIADLQLKNMQILGKDLGTGLGLKELQQLEQLLNEGLLSVKGKKEQLLMEQLDLSRKRNRRSLWKMLLKPSEQSSIFHYDLSVIALSFPSKAALTAAILSSPNHQGPSPIFACFSTGDPYAISYF</sequence>
<dbReference type="GO" id="GO:0010078">
    <property type="term" value="P:maintenance of root meristem identity"/>
    <property type="evidence" value="ECO:0007669"/>
    <property type="project" value="TreeGrafter"/>
</dbReference>
<comment type="caution">
    <text evidence="2">The sequence shown here is derived from an EMBL/GenBank/DDBJ whole genome shotgun (WGS) entry which is preliminary data.</text>
</comment>
<gene>
    <name evidence="2" type="ORF">POM88_043555</name>
</gene>
<dbReference type="PANTHER" id="PTHR21736">
    <property type="entry name" value="VERNALIZATION-INSENSITIVE PROTEIN 3"/>
    <property type="match status" value="1"/>
</dbReference>
<dbReference type="GO" id="GO:0010071">
    <property type="term" value="P:root meristem specification"/>
    <property type="evidence" value="ECO:0007669"/>
    <property type="project" value="TreeGrafter"/>
</dbReference>
<dbReference type="PROSITE" id="PS51297">
    <property type="entry name" value="K_BOX"/>
    <property type="match status" value="1"/>
</dbReference>
<dbReference type="InterPro" id="IPR002487">
    <property type="entry name" value="TF_Kbox"/>
</dbReference>
<name>A0AAD8H3W8_9APIA</name>
<dbReference type="PANTHER" id="PTHR21736:SF37">
    <property type="entry name" value="PROTEIN OBERON 2"/>
    <property type="match status" value="1"/>
</dbReference>
<dbReference type="GO" id="GO:0010492">
    <property type="term" value="P:maintenance of shoot apical meristem identity"/>
    <property type="evidence" value="ECO:0007669"/>
    <property type="project" value="TreeGrafter"/>
</dbReference>
<dbReference type="EMBL" id="JAUIZM010000010">
    <property type="protein sequence ID" value="KAK1359081.1"/>
    <property type="molecule type" value="Genomic_DNA"/>
</dbReference>
<dbReference type="Pfam" id="PF16312">
    <property type="entry name" value="Oberon_cc"/>
    <property type="match status" value="1"/>
</dbReference>
<dbReference type="InterPro" id="IPR032535">
    <property type="entry name" value="Oberon_CC"/>
</dbReference>
<reference evidence="2" key="2">
    <citation type="submission" date="2023-05" db="EMBL/GenBank/DDBJ databases">
        <authorList>
            <person name="Schelkunov M.I."/>
        </authorList>
    </citation>
    <scope>NUCLEOTIDE SEQUENCE</scope>
    <source>
        <strain evidence="2">Hsosn_3</strain>
        <tissue evidence="2">Leaf</tissue>
    </source>
</reference>
<feature type="domain" description="K-box" evidence="1">
    <location>
        <begin position="81"/>
        <end position="166"/>
    </location>
</feature>
<proteinExistence type="predicted"/>
<dbReference type="InterPro" id="IPR004082">
    <property type="entry name" value="OBERON"/>
</dbReference>
<keyword evidence="3" id="KW-1185">Reference proteome</keyword>
<evidence type="ECO:0000259" key="1">
    <source>
        <dbReference type="PROSITE" id="PS51297"/>
    </source>
</evidence>
<protein>
    <submittedName>
        <fullName evidence="2">Agamous-like MADS-box protein AGL15</fullName>
    </submittedName>
</protein>
<evidence type="ECO:0000313" key="2">
    <source>
        <dbReference type="EMBL" id="KAK1359081.1"/>
    </source>
</evidence>
<dbReference type="GO" id="GO:0003700">
    <property type="term" value="F:DNA-binding transcription factor activity"/>
    <property type="evidence" value="ECO:0007669"/>
    <property type="project" value="InterPro"/>
</dbReference>
<accession>A0AAD8H3W8</accession>
<organism evidence="2 3">
    <name type="scientific">Heracleum sosnowskyi</name>
    <dbReference type="NCBI Taxonomy" id="360622"/>
    <lineage>
        <taxon>Eukaryota</taxon>
        <taxon>Viridiplantae</taxon>
        <taxon>Streptophyta</taxon>
        <taxon>Embryophyta</taxon>
        <taxon>Tracheophyta</taxon>
        <taxon>Spermatophyta</taxon>
        <taxon>Magnoliopsida</taxon>
        <taxon>eudicotyledons</taxon>
        <taxon>Gunneridae</taxon>
        <taxon>Pentapetalae</taxon>
        <taxon>asterids</taxon>
        <taxon>campanulids</taxon>
        <taxon>Apiales</taxon>
        <taxon>Apiaceae</taxon>
        <taxon>Apioideae</taxon>
        <taxon>apioid superclade</taxon>
        <taxon>Tordylieae</taxon>
        <taxon>Tordyliinae</taxon>
        <taxon>Heracleum</taxon>
    </lineage>
</organism>